<reference evidence="3" key="1">
    <citation type="submission" date="2010-07" db="EMBL/GenBank/DDBJ databases">
        <title>The genome sequence of Gaeumannomyces graminis var. tritici strain R3-111a-1.</title>
        <authorList>
            <consortium name="The Broad Institute Genome Sequencing Platform"/>
            <person name="Ma L.-J."/>
            <person name="Dead R."/>
            <person name="Young S."/>
            <person name="Zeng Q."/>
            <person name="Koehrsen M."/>
            <person name="Alvarado L."/>
            <person name="Berlin A."/>
            <person name="Chapman S.B."/>
            <person name="Chen Z."/>
            <person name="Freedman E."/>
            <person name="Gellesch M."/>
            <person name="Goldberg J."/>
            <person name="Griggs A."/>
            <person name="Gujja S."/>
            <person name="Heilman E.R."/>
            <person name="Heiman D."/>
            <person name="Hepburn T."/>
            <person name="Howarth C."/>
            <person name="Jen D."/>
            <person name="Larson L."/>
            <person name="Mehta T."/>
            <person name="Neiman D."/>
            <person name="Pearson M."/>
            <person name="Roberts A."/>
            <person name="Saif S."/>
            <person name="Shea T."/>
            <person name="Shenoy N."/>
            <person name="Sisk P."/>
            <person name="Stolte C."/>
            <person name="Sykes S."/>
            <person name="Walk T."/>
            <person name="White J."/>
            <person name="Yandava C."/>
            <person name="Haas B."/>
            <person name="Nusbaum C."/>
            <person name="Birren B."/>
        </authorList>
    </citation>
    <scope>NUCLEOTIDE SEQUENCE [LARGE SCALE GENOMIC DNA]</scope>
    <source>
        <strain evidence="3">R3-111a-1</strain>
    </source>
</reference>
<reference evidence="2" key="5">
    <citation type="submission" date="2018-04" db="UniProtKB">
        <authorList>
            <consortium name="EnsemblFungi"/>
        </authorList>
    </citation>
    <scope>IDENTIFICATION</scope>
    <source>
        <strain evidence="2">R3-111a-1</strain>
    </source>
</reference>
<dbReference type="EMBL" id="GL385710">
    <property type="protein sequence ID" value="EJT68051.1"/>
    <property type="molecule type" value="Genomic_DNA"/>
</dbReference>
<evidence type="ECO:0000313" key="2">
    <source>
        <dbReference type="EnsemblFungi" id="EJT68051"/>
    </source>
</evidence>
<dbReference type="Proteomes" id="UP000006039">
    <property type="component" value="Unassembled WGS sequence"/>
</dbReference>
<gene>
    <name evidence="2" type="primary">20354828</name>
    <name evidence="1" type="ORF">GGTG_14370</name>
</gene>
<protein>
    <submittedName>
        <fullName evidence="1 2">Uncharacterized protein</fullName>
    </submittedName>
</protein>
<proteinExistence type="predicted"/>
<reference evidence="1" key="3">
    <citation type="submission" date="2010-09" db="EMBL/GenBank/DDBJ databases">
        <title>Annotation of Gaeumannomyces graminis var. tritici R3-111a-1.</title>
        <authorList>
            <consortium name="The Broad Institute Genome Sequencing Platform"/>
            <person name="Ma L.-J."/>
            <person name="Dead R."/>
            <person name="Young S.K."/>
            <person name="Zeng Q."/>
            <person name="Gargeya S."/>
            <person name="Fitzgerald M."/>
            <person name="Haas B."/>
            <person name="Abouelleil A."/>
            <person name="Alvarado L."/>
            <person name="Arachchi H.M."/>
            <person name="Berlin A."/>
            <person name="Brown A."/>
            <person name="Chapman S.B."/>
            <person name="Chen Z."/>
            <person name="Dunbar C."/>
            <person name="Freedman E."/>
            <person name="Gearin G."/>
            <person name="Gellesch M."/>
            <person name="Goldberg J."/>
            <person name="Griggs A."/>
            <person name="Gujja S."/>
            <person name="Heiman D."/>
            <person name="Howarth C."/>
            <person name="Larson L."/>
            <person name="Lui A."/>
            <person name="MacDonald P.J.P."/>
            <person name="Mehta T."/>
            <person name="Montmayeur A."/>
            <person name="Murphy C."/>
            <person name="Neiman D."/>
            <person name="Pearson M."/>
            <person name="Priest M."/>
            <person name="Roberts A."/>
            <person name="Saif S."/>
            <person name="Shea T."/>
            <person name="Shenoy N."/>
            <person name="Sisk P."/>
            <person name="Stolte C."/>
            <person name="Sykes S."/>
            <person name="Yandava C."/>
            <person name="Wortman J."/>
            <person name="Nusbaum C."/>
            <person name="Birren B."/>
        </authorList>
    </citation>
    <scope>NUCLEOTIDE SEQUENCE</scope>
    <source>
        <strain evidence="1">R3-111a-1</strain>
    </source>
</reference>
<evidence type="ECO:0000313" key="1">
    <source>
        <dbReference type="EMBL" id="EJT68051.1"/>
    </source>
</evidence>
<dbReference type="AlphaFoldDB" id="J3PLB2"/>
<name>J3PLB2_GAET3</name>
<reference evidence="2" key="4">
    <citation type="journal article" date="2015" name="G3 (Bethesda)">
        <title>Genome sequences of three phytopathogenic species of the Magnaporthaceae family of fungi.</title>
        <authorList>
            <person name="Okagaki L.H."/>
            <person name="Nunes C.C."/>
            <person name="Sailsbery J."/>
            <person name="Clay B."/>
            <person name="Brown D."/>
            <person name="John T."/>
            <person name="Oh Y."/>
            <person name="Young N."/>
            <person name="Fitzgerald M."/>
            <person name="Haas B.J."/>
            <person name="Zeng Q."/>
            <person name="Young S."/>
            <person name="Adiconis X."/>
            <person name="Fan L."/>
            <person name="Levin J.Z."/>
            <person name="Mitchell T.K."/>
            <person name="Okubara P.A."/>
            <person name="Farman M.L."/>
            <person name="Kohn L.M."/>
            <person name="Birren B."/>
            <person name="Ma L.-J."/>
            <person name="Dean R.A."/>
        </authorList>
    </citation>
    <scope>NUCLEOTIDE SEQUENCE</scope>
    <source>
        <strain evidence="2">R3-111a-1</strain>
    </source>
</reference>
<dbReference type="EnsemblFungi" id="EJT68051">
    <property type="protein sequence ID" value="EJT68051"/>
    <property type="gene ID" value="GGTG_14370"/>
</dbReference>
<accession>J3PLB2</accession>
<dbReference type="RefSeq" id="XP_009230561.1">
    <property type="nucleotide sequence ID" value="XM_009232297.1"/>
</dbReference>
<keyword evidence="3" id="KW-1185">Reference proteome</keyword>
<dbReference type="VEuPathDB" id="FungiDB:GGTG_14370"/>
<sequence>MPVPNECCTQENFAVPCLFWYKHFAMLEAQLLGGVFFSDEVSKVGTLRNV</sequence>
<dbReference type="HOGENOM" id="CLU_3125167_0_0_1"/>
<reference evidence="1" key="2">
    <citation type="submission" date="2010-07" db="EMBL/GenBank/DDBJ databases">
        <authorList>
            <consortium name="The Broad Institute Genome Sequencing Platform"/>
            <consortium name="Broad Institute Genome Sequencing Center for Infectious Disease"/>
            <person name="Ma L.-J."/>
            <person name="Dead R."/>
            <person name="Young S."/>
            <person name="Zeng Q."/>
            <person name="Koehrsen M."/>
            <person name="Alvarado L."/>
            <person name="Berlin A."/>
            <person name="Chapman S.B."/>
            <person name="Chen Z."/>
            <person name="Freedman E."/>
            <person name="Gellesch M."/>
            <person name="Goldberg J."/>
            <person name="Griggs A."/>
            <person name="Gujja S."/>
            <person name="Heilman E.R."/>
            <person name="Heiman D."/>
            <person name="Hepburn T."/>
            <person name="Howarth C."/>
            <person name="Jen D."/>
            <person name="Larson L."/>
            <person name="Mehta T."/>
            <person name="Neiman D."/>
            <person name="Pearson M."/>
            <person name="Roberts A."/>
            <person name="Saif S."/>
            <person name="Shea T."/>
            <person name="Shenoy N."/>
            <person name="Sisk P."/>
            <person name="Stolte C."/>
            <person name="Sykes S."/>
            <person name="Walk T."/>
            <person name="White J."/>
            <person name="Yandava C."/>
            <person name="Haas B."/>
            <person name="Nusbaum C."/>
            <person name="Birren B."/>
        </authorList>
    </citation>
    <scope>NUCLEOTIDE SEQUENCE</scope>
    <source>
        <strain evidence="1">R3-111a-1</strain>
    </source>
</reference>
<evidence type="ECO:0000313" key="3">
    <source>
        <dbReference type="Proteomes" id="UP000006039"/>
    </source>
</evidence>
<dbReference type="GeneID" id="20354828"/>
<organism evidence="1">
    <name type="scientific">Gaeumannomyces tritici (strain R3-111a-1)</name>
    <name type="common">Wheat and barley take-all root rot fungus</name>
    <name type="synonym">Gaeumannomyces graminis var. tritici</name>
    <dbReference type="NCBI Taxonomy" id="644352"/>
    <lineage>
        <taxon>Eukaryota</taxon>
        <taxon>Fungi</taxon>
        <taxon>Dikarya</taxon>
        <taxon>Ascomycota</taxon>
        <taxon>Pezizomycotina</taxon>
        <taxon>Sordariomycetes</taxon>
        <taxon>Sordariomycetidae</taxon>
        <taxon>Magnaporthales</taxon>
        <taxon>Magnaporthaceae</taxon>
        <taxon>Gaeumannomyces</taxon>
    </lineage>
</organism>